<comment type="caution">
    <text evidence="2">The sequence shown here is derived from an EMBL/GenBank/DDBJ whole genome shotgun (WGS) entry which is preliminary data.</text>
</comment>
<protein>
    <submittedName>
        <fullName evidence="2">Uncharacterized protein</fullName>
    </submittedName>
</protein>
<proteinExistence type="predicted"/>
<gene>
    <name evidence="2" type="ORF">Zm00014a_020893</name>
</gene>
<accession>A0A3L6DKR9</accession>
<feature type="compositionally biased region" description="Gly residues" evidence="1">
    <location>
        <begin position="123"/>
        <end position="145"/>
    </location>
</feature>
<feature type="compositionally biased region" description="Basic and acidic residues" evidence="1">
    <location>
        <begin position="91"/>
        <end position="100"/>
    </location>
</feature>
<dbReference type="Proteomes" id="UP000251960">
    <property type="component" value="Chromosome 8"/>
</dbReference>
<dbReference type="EMBL" id="NCVQ01000009">
    <property type="protein sequence ID" value="PWZ08663.1"/>
    <property type="molecule type" value="Genomic_DNA"/>
</dbReference>
<organism evidence="2">
    <name type="scientific">Zea mays</name>
    <name type="common">Maize</name>
    <dbReference type="NCBI Taxonomy" id="4577"/>
    <lineage>
        <taxon>Eukaryota</taxon>
        <taxon>Viridiplantae</taxon>
        <taxon>Streptophyta</taxon>
        <taxon>Embryophyta</taxon>
        <taxon>Tracheophyta</taxon>
        <taxon>Spermatophyta</taxon>
        <taxon>Magnoliopsida</taxon>
        <taxon>Liliopsida</taxon>
        <taxon>Poales</taxon>
        <taxon>Poaceae</taxon>
        <taxon>PACMAD clade</taxon>
        <taxon>Panicoideae</taxon>
        <taxon>Andropogonodae</taxon>
        <taxon>Andropogoneae</taxon>
        <taxon>Tripsacinae</taxon>
        <taxon>Zea</taxon>
    </lineage>
</organism>
<sequence length="197" mass="19623">GEGGDPLGGLGRAGAGGGRSRRSGSAAALINSGEELSAAESNTKVEGAGEVPYLKAGSGTPRWRQWRDGGPGDGGGPPRLHGGRRVSAGREIGRGRRELGRPGLRTSGEAHRGQRARRSSNGEGNGSGGDGYGGGALACAQRGGGERGVCAQMREGERASGVLGSSGRGGAVASSTRDVGAESGRAQLGRRLRGRRG</sequence>
<reference evidence="2" key="1">
    <citation type="journal article" date="2018" name="Nat. Genet.">
        <title>Extensive intraspecific gene order and gene structural variations between Mo17 and other maize genomes.</title>
        <authorList>
            <person name="Sun S."/>
            <person name="Zhou Y."/>
            <person name="Chen J."/>
            <person name="Shi J."/>
            <person name="Zhao H."/>
            <person name="Zhao H."/>
            <person name="Song W."/>
            <person name="Zhang M."/>
            <person name="Cui Y."/>
            <person name="Dong X."/>
            <person name="Liu H."/>
            <person name="Ma X."/>
            <person name="Jiao Y."/>
            <person name="Wang B."/>
            <person name="Wei X."/>
            <person name="Stein J.C."/>
            <person name="Glaubitz J.C."/>
            <person name="Lu F."/>
            <person name="Yu G."/>
            <person name="Liang C."/>
            <person name="Fengler K."/>
            <person name="Li B."/>
            <person name="Rafalski A."/>
            <person name="Schnable P.S."/>
            <person name="Ware D.H."/>
            <person name="Buckler E.S."/>
            <person name="Lai J."/>
        </authorList>
    </citation>
    <scope>NUCLEOTIDE SEQUENCE [LARGE SCALE GENOMIC DNA]</scope>
    <source>
        <tissue evidence="2">Seedling</tissue>
    </source>
</reference>
<feature type="region of interest" description="Disordered" evidence="1">
    <location>
        <begin position="1"/>
        <end position="145"/>
    </location>
</feature>
<feature type="region of interest" description="Disordered" evidence="1">
    <location>
        <begin position="160"/>
        <end position="197"/>
    </location>
</feature>
<feature type="non-terminal residue" evidence="2">
    <location>
        <position position="1"/>
    </location>
</feature>
<evidence type="ECO:0000256" key="1">
    <source>
        <dbReference type="SAM" id="MobiDB-lite"/>
    </source>
</evidence>
<dbReference type="AlphaFoldDB" id="A0A3L6DKR9"/>
<name>A0A3L6DKR9_MAIZE</name>
<feature type="compositionally biased region" description="Gly residues" evidence="1">
    <location>
        <begin position="1"/>
        <end position="18"/>
    </location>
</feature>
<feature type="compositionally biased region" description="Basic residues" evidence="1">
    <location>
        <begin position="188"/>
        <end position="197"/>
    </location>
</feature>
<evidence type="ECO:0000313" key="2">
    <source>
        <dbReference type="EMBL" id="PWZ08663.1"/>
    </source>
</evidence>